<dbReference type="InterPro" id="IPR036938">
    <property type="entry name" value="PAP2/HPO_sf"/>
</dbReference>
<dbReference type="GeneID" id="108670816"/>
<keyword evidence="5 9" id="KW-1133">Transmembrane helix</keyword>
<keyword evidence="6 9" id="KW-0472">Membrane</keyword>
<keyword evidence="4" id="KW-0256">Endoplasmic reticulum</keyword>
<evidence type="ECO:0000256" key="6">
    <source>
        <dbReference type="ARBA" id="ARBA00023136"/>
    </source>
</evidence>
<organism evidence="11 12">
    <name type="scientific">Hyalella azteca</name>
    <name type="common">Amphipod</name>
    <dbReference type="NCBI Taxonomy" id="294128"/>
    <lineage>
        <taxon>Eukaryota</taxon>
        <taxon>Metazoa</taxon>
        <taxon>Ecdysozoa</taxon>
        <taxon>Arthropoda</taxon>
        <taxon>Crustacea</taxon>
        <taxon>Multicrustacea</taxon>
        <taxon>Malacostraca</taxon>
        <taxon>Eumalacostraca</taxon>
        <taxon>Peracarida</taxon>
        <taxon>Amphipoda</taxon>
        <taxon>Senticaudata</taxon>
        <taxon>Talitrida</taxon>
        <taxon>Talitroidea</taxon>
        <taxon>Hyalellidae</taxon>
        <taxon>Hyalella</taxon>
    </lineage>
</organism>
<feature type="region of interest" description="Disordered" evidence="8">
    <location>
        <begin position="234"/>
        <end position="283"/>
    </location>
</feature>
<evidence type="ECO:0000256" key="3">
    <source>
        <dbReference type="ARBA" id="ARBA00022801"/>
    </source>
</evidence>
<evidence type="ECO:0000313" key="11">
    <source>
        <dbReference type="Proteomes" id="UP000694843"/>
    </source>
</evidence>
<evidence type="ECO:0000256" key="5">
    <source>
        <dbReference type="ARBA" id="ARBA00022989"/>
    </source>
</evidence>
<dbReference type="KEGG" id="hazt:108670816"/>
<dbReference type="AlphaFoldDB" id="A0A979FW10"/>
<evidence type="ECO:0000313" key="12">
    <source>
        <dbReference type="RefSeq" id="XP_047741450.1"/>
    </source>
</evidence>
<feature type="transmembrane region" description="Helical" evidence="9">
    <location>
        <begin position="124"/>
        <end position="141"/>
    </location>
</feature>
<protein>
    <submittedName>
        <fullName evidence="12">Uncharacterized protein LOC108670816</fullName>
    </submittedName>
</protein>
<feature type="transmembrane region" description="Helical" evidence="9">
    <location>
        <begin position="34"/>
        <end position="56"/>
    </location>
</feature>
<dbReference type="Pfam" id="PF01569">
    <property type="entry name" value="PAP2"/>
    <property type="match status" value="1"/>
</dbReference>
<comment type="similarity">
    <text evidence="7">Belongs to the type 2 lipid phosphate phosphatase family.</text>
</comment>
<dbReference type="Gene3D" id="1.20.144.10">
    <property type="entry name" value="Phosphatidic acid phosphatase type 2/haloperoxidase"/>
    <property type="match status" value="1"/>
</dbReference>
<evidence type="ECO:0000256" key="4">
    <source>
        <dbReference type="ARBA" id="ARBA00022824"/>
    </source>
</evidence>
<keyword evidence="3" id="KW-0378">Hydrolase</keyword>
<feature type="transmembrane region" description="Helical" evidence="9">
    <location>
        <begin position="94"/>
        <end position="112"/>
    </location>
</feature>
<proteinExistence type="inferred from homology"/>
<comment type="subcellular location">
    <subcellularLocation>
        <location evidence="1">Endoplasmic reticulum membrane</location>
        <topology evidence="1">Multi-pass membrane protein</topology>
    </subcellularLocation>
</comment>
<dbReference type="OrthoDB" id="301434at2759"/>
<keyword evidence="2 9" id="KW-0812">Transmembrane</keyword>
<gene>
    <name evidence="12" type="primary">LOC108670816</name>
</gene>
<evidence type="ECO:0000256" key="8">
    <source>
        <dbReference type="SAM" id="MobiDB-lite"/>
    </source>
</evidence>
<dbReference type="GO" id="GO:0042392">
    <property type="term" value="F:sphingosine-1-phosphate phosphatase activity"/>
    <property type="evidence" value="ECO:0007669"/>
    <property type="project" value="TreeGrafter"/>
</dbReference>
<evidence type="ECO:0000259" key="10">
    <source>
        <dbReference type="Pfam" id="PF01569"/>
    </source>
</evidence>
<feature type="domain" description="Phosphatidic acid phosphatase type 2/haloperoxidase" evidence="10">
    <location>
        <begin position="35"/>
        <end position="81"/>
    </location>
</feature>
<evidence type="ECO:0000256" key="2">
    <source>
        <dbReference type="ARBA" id="ARBA00022692"/>
    </source>
</evidence>
<dbReference type="InterPro" id="IPR000326">
    <property type="entry name" value="PAP2/HPO"/>
</dbReference>
<feature type="transmembrane region" description="Helical" evidence="9">
    <location>
        <begin position="178"/>
        <end position="203"/>
    </location>
</feature>
<dbReference type="PANTHER" id="PTHR14969">
    <property type="entry name" value="SPHINGOSINE-1-PHOSPHATE PHOSPHOHYDROLASE"/>
    <property type="match status" value="1"/>
</dbReference>
<feature type="transmembrane region" description="Helical" evidence="9">
    <location>
        <begin position="324"/>
        <end position="342"/>
    </location>
</feature>
<name>A0A979FW10_HYAAZ</name>
<accession>A0A979FW10</accession>
<dbReference type="SUPFAM" id="SSF48317">
    <property type="entry name" value="Acid phosphatase/Vanadium-dependent haloperoxidase"/>
    <property type="match status" value="1"/>
</dbReference>
<feature type="transmembrane region" description="Helical" evidence="9">
    <location>
        <begin position="61"/>
        <end position="82"/>
    </location>
</feature>
<evidence type="ECO:0000256" key="7">
    <source>
        <dbReference type="ARBA" id="ARBA00038324"/>
    </source>
</evidence>
<dbReference type="Proteomes" id="UP000694843">
    <property type="component" value="Unplaced"/>
</dbReference>
<dbReference type="PANTHER" id="PTHR14969:SF28">
    <property type="entry name" value="DIHYDROSPHINGOSINE 1-PHOSPHATE PHOSPHATASE LCB3-RELATED"/>
    <property type="match status" value="1"/>
</dbReference>
<reference evidence="12" key="1">
    <citation type="submission" date="2025-08" db="UniProtKB">
        <authorList>
            <consortium name="RefSeq"/>
        </authorList>
    </citation>
    <scope>IDENTIFICATION</scope>
    <source>
        <tissue evidence="12">Whole organism</tissue>
    </source>
</reference>
<sequence length="356" mass="37696">MSGVNGEKSLSRGCSARILRMRRRVEGLWEWGMSWQWCAAVVLLWSLSVSASRIYLGMHTLLDVVCGALLGLLLLVLLVPTMGALDEALLTRPQAPVVVFCFTLAAVAAYPATATWNPARGDTAVILGVGCGTLMGAWLNFQTGVITPIAPIPPVGPVFSDDPGPTQDPDPLDPRYPILWPSGGMVGLAVGRTLLGLLLILLVRCVVRPVAMKALCAAMHVDIEDYLSHNLPSTAQTTASPPAGGAVQPPSCPPVDGKTPSVAPPPEGERVLPSPSSQGDCPSVVHCPSQEPHLAQCPLSASPHKGRRPLSRVQHCFIECGYKFLTYICIGLSFSALAPAAFRGLGIERPTFCTEV</sequence>
<evidence type="ECO:0000256" key="1">
    <source>
        <dbReference type="ARBA" id="ARBA00004477"/>
    </source>
</evidence>
<keyword evidence="11" id="KW-1185">Reference proteome</keyword>
<dbReference type="RefSeq" id="XP_047741450.1">
    <property type="nucleotide sequence ID" value="XM_047885494.1"/>
</dbReference>
<dbReference type="GO" id="GO:0006670">
    <property type="term" value="P:sphingosine metabolic process"/>
    <property type="evidence" value="ECO:0007669"/>
    <property type="project" value="TreeGrafter"/>
</dbReference>
<dbReference type="GO" id="GO:0005789">
    <property type="term" value="C:endoplasmic reticulum membrane"/>
    <property type="evidence" value="ECO:0007669"/>
    <property type="project" value="UniProtKB-SubCell"/>
</dbReference>
<evidence type="ECO:0000256" key="9">
    <source>
        <dbReference type="SAM" id="Phobius"/>
    </source>
</evidence>